<dbReference type="GO" id="GO:0005737">
    <property type="term" value="C:cytoplasm"/>
    <property type="evidence" value="ECO:0007669"/>
    <property type="project" value="TreeGrafter"/>
</dbReference>
<dbReference type="GO" id="GO:0030289">
    <property type="term" value="C:protein phosphatase 4 complex"/>
    <property type="evidence" value="ECO:0007669"/>
    <property type="project" value="InterPro"/>
</dbReference>
<sequence length="329" mass="36535">MTTSEVVRNEGSGSVVVREKALILFRQRRSREEKAAVQGYTISLVRVLSLRALLKCASDQCLSHGTPLFSICWGSGFVAILFFSCAASGLAMESEIKKNLETSLLSSADVAHNPKGKVTNHSDHEDSPKVHCGPEEIRCILEVIASSGKFWHDWEMLKNFISFQMKQVLAQYPEAVLASGIELQQISGETYPELVKRLDEALLGFTEGPPFTLQRICEILLNPKSTYRSLSKLALALEKNLLVTSTLSRCTDPYPAPQAEGSAEQSEATHYGAVNKNDNEDEEMVDAEADEDIESKGLDGKKRKKQMFLQLIWQGTLLVTQPHKHHENS</sequence>
<evidence type="ECO:0000256" key="2">
    <source>
        <dbReference type="SAM" id="MobiDB-lite"/>
    </source>
</evidence>
<reference evidence="4 5" key="1">
    <citation type="journal article" date="2020" name="Nat. Food">
        <title>A phased Vanilla planifolia genome enables genetic improvement of flavour and production.</title>
        <authorList>
            <person name="Hasing T."/>
            <person name="Tang H."/>
            <person name="Brym M."/>
            <person name="Khazi F."/>
            <person name="Huang T."/>
            <person name="Chambers A.H."/>
        </authorList>
    </citation>
    <scope>NUCLEOTIDE SEQUENCE [LARGE SCALE GENOMIC DNA]</scope>
    <source>
        <tissue evidence="4">Leaf</tissue>
    </source>
</reference>
<protein>
    <recommendedName>
        <fullName evidence="6">Serine/threonine-protein phosphatase 4 regulatory subunit 2</fullName>
    </recommendedName>
</protein>
<dbReference type="PANTHER" id="PTHR16487">
    <property type="entry name" value="PPP4R2-RELATED PROTEIN"/>
    <property type="match status" value="1"/>
</dbReference>
<dbReference type="AlphaFoldDB" id="A0A835U6Z8"/>
<dbReference type="OrthoDB" id="341898at2759"/>
<proteinExistence type="inferred from homology"/>
<name>A0A835U6Z8_VANPL</name>
<feature type="compositionally biased region" description="Acidic residues" evidence="2">
    <location>
        <begin position="279"/>
        <end position="293"/>
    </location>
</feature>
<dbReference type="Pfam" id="PF09184">
    <property type="entry name" value="PPP4R2"/>
    <property type="match status" value="1"/>
</dbReference>
<dbReference type="EMBL" id="JADCNM010000094">
    <property type="protein sequence ID" value="KAG0450727.1"/>
    <property type="molecule type" value="Genomic_DNA"/>
</dbReference>
<dbReference type="GO" id="GO:0005634">
    <property type="term" value="C:nucleus"/>
    <property type="evidence" value="ECO:0007669"/>
    <property type="project" value="TreeGrafter"/>
</dbReference>
<evidence type="ECO:0000313" key="4">
    <source>
        <dbReference type="EMBL" id="KAG0450727.1"/>
    </source>
</evidence>
<dbReference type="GO" id="GO:0019888">
    <property type="term" value="F:protein phosphatase regulator activity"/>
    <property type="evidence" value="ECO:0007669"/>
    <property type="project" value="InterPro"/>
</dbReference>
<comment type="caution">
    <text evidence="4">The sequence shown here is derived from an EMBL/GenBank/DDBJ whole genome shotgun (WGS) entry which is preliminary data.</text>
</comment>
<comment type="similarity">
    <text evidence="1">Belongs to the PPP4R2 family.</text>
</comment>
<keyword evidence="3" id="KW-0472">Membrane</keyword>
<evidence type="ECO:0008006" key="6">
    <source>
        <dbReference type="Google" id="ProtNLM"/>
    </source>
</evidence>
<organism evidence="4 5">
    <name type="scientific">Vanilla planifolia</name>
    <name type="common">Vanilla</name>
    <dbReference type="NCBI Taxonomy" id="51239"/>
    <lineage>
        <taxon>Eukaryota</taxon>
        <taxon>Viridiplantae</taxon>
        <taxon>Streptophyta</taxon>
        <taxon>Embryophyta</taxon>
        <taxon>Tracheophyta</taxon>
        <taxon>Spermatophyta</taxon>
        <taxon>Magnoliopsida</taxon>
        <taxon>Liliopsida</taxon>
        <taxon>Asparagales</taxon>
        <taxon>Orchidaceae</taxon>
        <taxon>Vanilloideae</taxon>
        <taxon>Vanilleae</taxon>
        <taxon>Vanilla</taxon>
    </lineage>
</organism>
<dbReference type="Proteomes" id="UP000639772">
    <property type="component" value="Unassembled WGS sequence"/>
</dbReference>
<evidence type="ECO:0000313" key="5">
    <source>
        <dbReference type="Proteomes" id="UP000639772"/>
    </source>
</evidence>
<keyword evidence="3" id="KW-0812">Transmembrane</keyword>
<feature type="transmembrane region" description="Helical" evidence="3">
    <location>
        <begin position="66"/>
        <end position="91"/>
    </location>
</feature>
<keyword evidence="3" id="KW-1133">Transmembrane helix</keyword>
<dbReference type="PANTHER" id="PTHR16487:SF0">
    <property type="entry name" value="PROTEIN PHOSPHATASE 4 REGULATORY SUBUNIT 2-RELATED"/>
    <property type="match status" value="1"/>
</dbReference>
<evidence type="ECO:0000256" key="1">
    <source>
        <dbReference type="ARBA" id="ARBA00009207"/>
    </source>
</evidence>
<accession>A0A835U6Z8</accession>
<dbReference type="InterPro" id="IPR015267">
    <property type="entry name" value="PPP4R2"/>
</dbReference>
<gene>
    <name evidence="4" type="ORF">HPP92_026602</name>
</gene>
<feature type="region of interest" description="Disordered" evidence="2">
    <location>
        <begin position="253"/>
        <end position="299"/>
    </location>
</feature>
<evidence type="ECO:0000256" key="3">
    <source>
        <dbReference type="SAM" id="Phobius"/>
    </source>
</evidence>